<dbReference type="Proteomes" id="UP000199345">
    <property type="component" value="Unassembled WGS sequence"/>
</dbReference>
<dbReference type="RefSeq" id="WP_090655505.1">
    <property type="nucleotide sequence ID" value="NZ_FOIA01000002.1"/>
</dbReference>
<dbReference type="SUPFAM" id="SSF88659">
    <property type="entry name" value="Sigma3 and sigma4 domains of RNA polymerase sigma factors"/>
    <property type="match status" value="1"/>
</dbReference>
<dbReference type="AlphaFoldDB" id="A0A1H9YMX7"/>
<dbReference type="InterPro" id="IPR036388">
    <property type="entry name" value="WH-like_DNA-bd_sf"/>
</dbReference>
<accession>A0A1H9YMX7</accession>
<dbReference type="InterPro" id="IPR007627">
    <property type="entry name" value="RNA_pol_sigma70_r2"/>
</dbReference>
<dbReference type="EMBL" id="FOIA01000002">
    <property type="protein sequence ID" value="SES70388.1"/>
    <property type="molecule type" value="Genomic_DNA"/>
</dbReference>
<dbReference type="Gene3D" id="1.10.1740.10">
    <property type="match status" value="1"/>
</dbReference>
<evidence type="ECO:0000256" key="3">
    <source>
        <dbReference type="ARBA" id="ARBA00023082"/>
    </source>
</evidence>
<reference evidence="8" key="1">
    <citation type="submission" date="2016-10" db="EMBL/GenBank/DDBJ databases">
        <authorList>
            <person name="Varghese N."/>
            <person name="Submissions S."/>
        </authorList>
    </citation>
    <scope>NUCLEOTIDE SEQUENCE [LARGE SCALE GENOMIC DNA]</scope>
    <source>
        <strain evidence="8">Nm71</strain>
    </source>
</reference>
<evidence type="ECO:0000256" key="1">
    <source>
        <dbReference type="ARBA" id="ARBA00010641"/>
    </source>
</evidence>
<proteinExistence type="inferred from homology"/>
<dbReference type="GO" id="GO:0003677">
    <property type="term" value="F:DNA binding"/>
    <property type="evidence" value="ECO:0007669"/>
    <property type="project" value="InterPro"/>
</dbReference>
<gene>
    <name evidence="7" type="ORF">SAMN05216326_10279</name>
</gene>
<sequence length="169" mass="19682">MSSSKVFQQNEIHSLYNDHHNWLYNWLLHKLGNSYDAADLAHDTFIRLIVSQQRTHTLGDNPRAFLTCIAKGLVIDHWRRQEIRKAYQETVASLQTHCTPSPEIQLSTLEALYQIDEMLQNLPARTRKIFFMAQLEGLTYRQISERNAISVATVKWHMRKAFIVCASLI</sequence>
<name>A0A1H9YMX7_9PROT</name>
<keyword evidence="2" id="KW-0805">Transcription regulation</keyword>
<dbReference type="InterPro" id="IPR014284">
    <property type="entry name" value="RNA_pol_sigma-70_dom"/>
</dbReference>
<evidence type="ECO:0000259" key="5">
    <source>
        <dbReference type="Pfam" id="PF04542"/>
    </source>
</evidence>
<dbReference type="GO" id="GO:0006352">
    <property type="term" value="P:DNA-templated transcription initiation"/>
    <property type="evidence" value="ECO:0007669"/>
    <property type="project" value="InterPro"/>
</dbReference>
<dbReference type="InterPro" id="IPR013249">
    <property type="entry name" value="RNA_pol_sigma70_r4_t2"/>
</dbReference>
<protein>
    <submittedName>
        <fullName evidence="7">RNA polymerase sigma-70 factor, ECF subfamily</fullName>
    </submittedName>
</protein>
<dbReference type="NCBIfam" id="TIGR02937">
    <property type="entry name" value="sigma70-ECF"/>
    <property type="match status" value="1"/>
</dbReference>
<evidence type="ECO:0000256" key="4">
    <source>
        <dbReference type="ARBA" id="ARBA00023163"/>
    </source>
</evidence>
<dbReference type="Pfam" id="PF08281">
    <property type="entry name" value="Sigma70_r4_2"/>
    <property type="match status" value="1"/>
</dbReference>
<comment type="similarity">
    <text evidence="1">Belongs to the sigma-70 factor family. ECF subfamily.</text>
</comment>
<dbReference type="SUPFAM" id="SSF88946">
    <property type="entry name" value="Sigma2 domain of RNA polymerase sigma factors"/>
    <property type="match status" value="1"/>
</dbReference>
<evidence type="ECO:0000313" key="8">
    <source>
        <dbReference type="Proteomes" id="UP000199345"/>
    </source>
</evidence>
<organism evidence="7 8">
    <name type="scientific">Nitrosomonas marina</name>
    <dbReference type="NCBI Taxonomy" id="917"/>
    <lineage>
        <taxon>Bacteria</taxon>
        <taxon>Pseudomonadati</taxon>
        <taxon>Pseudomonadota</taxon>
        <taxon>Betaproteobacteria</taxon>
        <taxon>Nitrosomonadales</taxon>
        <taxon>Nitrosomonadaceae</taxon>
        <taxon>Nitrosomonas</taxon>
    </lineage>
</organism>
<evidence type="ECO:0000256" key="2">
    <source>
        <dbReference type="ARBA" id="ARBA00023015"/>
    </source>
</evidence>
<evidence type="ECO:0000259" key="6">
    <source>
        <dbReference type="Pfam" id="PF08281"/>
    </source>
</evidence>
<keyword evidence="8" id="KW-1185">Reference proteome</keyword>
<dbReference type="Pfam" id="PF04542">
    <property type="entry name" value="Sigma70_r2"/>
    <property type="match status" value="1"/>
</dbReference>
<dbReference type="InterPro" id="IPR013324">
    <property type="entry name" value="RNA_pol_sigma_r3/r4-like"/>
</dbReference>
<dbReference type="GO" id="GO:0016987">
    <property type="term" value="F:sigma factor activity"/>
    <property type="evidence" value="ECO:0007669"/>
    <property type="project" value="UniProtKB-KW"/>
</dbReference>
<keyword evidence="3" id="KW-0731">Sigma factor</keyword>
<dbReference type="OrthoDB" id="8536462at2"/>
<evidence type="ECO:0000313" key="7">
    <source>
        <dbReference type="EMBL" id="SES70388.1"/>
    </source>
</evidence>
<keyword evidence="4" id="KW-0804">Transcription</keyword>
<feature type="domain" description="RNA polymerase sigma factor 70 region 4 type 2" evidence="6">
    <location>
        <begin position="114"/>
        <end position="161"/>
    </location>
</feature>
<dbReference type="Gene3D" id="1.10.10.10">
    <property type="entry name" value="Winged helix-like DNA-binding domain superfamily/Winged helix DNA-binding domain"/>
    <property type="match status" value="1"/>
</dbReference>
<dbReference type="PANTHER" id="PTHR43133:SF63">
    <property type="entry name" value="RNA POLYMERASE SIGMA FACTOR FECI-RELATED"/>
    <property type="match status" value="1"/>
</dbReference>
<dbReference type="InterPro" id="IPR013325">
    <property type="entry name" value="RNA_pol_sigma_r2"/>
</dbReference>
<feature type="domain" description="RNA polymerase sigma-70 region 2" evidence="5">
    <location>
        <begin position="15"/>
        <end position="81"/>
    </location>
</feature>
<dbReference type="PANTHER" id="PTHR43133">
    <property type="entry name" value="RNA POLYMERASE ECF-TYPE SIGMA FACTO"/>
    <property type="match status" value="1"/>
</dbReference>
<dbReference type="InterPro" id="IPR039425">
    <property type="entry name" value="RNA_pol_sigma-70-like"/>
</dbReference>